<protein>
    <recommendedName>
        <fullName evidence="6">Secreted protein</fullName>
    </recommendedName>
</protein>
<organism evidence="4 5">
    <name type="scientific">Zizania palustris</name>
    <name type="common">Northern wild rice</name>
    <dbReference type="NCBI Taxonomy" id="103762"/>
    <lineage>
        <taxon>Eukaryota</taxon>
        <taxon>Viridiplantae</taxon>
        <taxon>Streptophyta</taxon>
        <taxon>Embryophyta</taxon>
        <taxon>Tracheophyta</taxon>
        <taxon>Spermatophyta</taxon>
        <taxon>Magnoliopsida</taxon>
        <taxon>Liliopsida</taxon>
        <taxon>Poales</taxon>
        <taxon>Poaceae</taxon>
        <taxon>BOP clade</taxon>
        <taxon>Oryzoideae</taxon>
        <taxon>Oryzeae</taxon>
        <taxon>Zizaniinae</taxon>
        <taxon>Zizania</taxon>
    </lineage>
</organism>
<feature type="signal peptide" evidence="3">
    <location>
        <begin position="1"/>
        <end position="20"/>
    </location>
</feature>
<evidence type="ECO:0008006" key="6">
    <source>
        <dbReference type="Google" id="ProtNLM"/>
    </source>
</evidence>
<dbReference type="AlphaFoldDB" id="A0A8J5SZ58"/>
<comment type="caution">
    <text evidence="4">The sequence shown here is derived from an EMBL/GenBank/DDBJ whole genome shotgun (WGS) entry which is preliminary data.</text>
</comment>
<sequence length="97" mass="10928">MCVRCAAWICVLFFLDQVASHRTPPRDPTRSPPPFSSGDLHRSNLTAAEPTSYPFPHAFWRSVLLEGRRVVAGCGSLGLLEVLFLWCGVTVWWKLEI</sequence>
<keyword evidence="2" id="KW-1133">Transmembrane helix</keyword>
<name>A0A8J5SZ58_ZIZPA</name>
<accession>A0A8J5SZ58</accession>
<reference evidence="4" key="1">
    <citation type="journal article" date="2021" name="bioRxiv">
        <title>Whole Genome Assembly and Annotation of Northern Wild Rice, Zizania palustris L., Supports a Whole Genome Duplication in the Zizania Genus.</title>
        <authorList>
            <person name="Haas M."/>
            <person name="Kono T."/>
            <person name="Macchietto M."/>
            <person name="Millas R."/>
            <person name="McGilp L."/>
            <person name="Shao M."/>
            <person name="Duquette J."/>
            <person name="Hirsch C.N."/>
            <person name="Kimball J."/>
        </authorList>
    </citation>
    <scope>NUCLEOTIDE SEQUENCE</scope>
    <source>
        <tissue evidence="4">Fresh leaf tissue</tissue>
    </source>
</reference>
<keyword evidence="3" id="KW-0732">Signal</keyword>
<proteinExistence type="predicted"/>
<gene>
    <name evidence="4" type="ORF">GUJ93_ZPchr0010g10571</name>
</gene>
<evidence type="ECO:0000256" key="3">
    <source>
        <dbReference type="SAM" id="SignalP"/>
    </source>
</evidence>
<feature type="region of interest" description="Disordered" evidence="1">
    <location>
        <begin position="21"/>
        <end position="52"/>
    </location>
</feature>
<dbReference type="Proteomes" id="UP000729402">
    <property type="component" value="Unassembled WGS sequence"/>
</dbReference>
<reference evidence="4" key="2">
    <citation type="submission" date="2021-02" db="EMBL/GenBank/DDBJ databases">
        <authorList>
            <person name="Kimball J.A."/>
            <person name="Haas M.W."/>
            <person name="Macchietto M."/>
            <person name="Kono T."/>
            <person name="Duquette J."/>
            <person name="Shao M."/>
        </authorList>
    </citation>
    <scope>NUCLEOTIDE SEQUENCE</scope>
    <source>
        <tissue evidence="4">Fresh leaf tissue</tissue>
    </source>
</reference>
<keyword evidence="2" id="KW-0812">Transmembrane</keyword>
<feature type="chain" id="PRO_5035223664" description="Secreted protein" evidence="3">
    <location>
        <begin position="21"/>
        <end position="97"/>
    </location>
</feature>
<dbReference type="EMBL" id="JAAALK010000082">
    <property type="protein sequence ID" value="KAG8083915.1"/>
    <property type="molecule type" value="Genomic_DNA"/>
</dbReference>
<evidence type="ECO:0000256" key="1">
    <source>
        <dbReference type="SAM" id="MobiDB-lite"/>
    </source>
</evidence>
<evidence type="ECO:0000313" key="5">
    <source>
        <dbReference type="Proteomes" id="UP000729402"/>
    </source>
</evidence>
<evidence type="ECO:0000256" key="2">
    <source>
        <dbReference type="SAM" id="Phobius"/>
    </source>
</evidence>
<keyword evidence="5" id="KW-1185">Reference proteome</keyword>
<feature type="transmembrane region" description="Helical" evidence="2">
    <location>
        <begin position="70"/>
        <end position="93"/>
    </location>
</feature>
<keyword evidence="2" id="KW-0472">Membrane</keyword>
<evidence type="ECO:0000313" key="4">
    <source>
        <dbReference type="EMBL" id="KAG8083915.1"/>
    </source>
</evidence>